<feature type="signal peptide" evidence="1">
    <location>
        <begin position="1"/>
        <end position="18"/>
    </location>
</feature>
<name>A0A4Y9JS30_9PAST</name>
<dbReference type="InterPro" id="IPR031939">
    <property type="entry name" value="Adhesin_E-like"/>
</dbReference>
<proteinExistence type="predicted"/>
<evidence type="ECO:0000313" key="3">
    <source>
        <dbReference type="EMBL" id="TFV08623.1"/>
    </source>
</evidence>
<dbReference type="RefSeq" id="WP_135058026.1">
    <property type="nucleotide sequence ID" value="NZ_JADGLC010000023.1"/>
</dbReference>
<dbReference type="Pfam" id="PF16747">
    <property type="entry name" value="Adhesin_E"/>
    <property type="match status" value="1"/>
</dbReference>
<accession>A0A4Y9JS30</accession>
<comment type="caution">
    <text evidence="3">The sequence shown here is derived from an EMBL/GenBank/DDBJ whole genome shotgun (WGS) entry which is preliminary data.</text>
</comment>
<feature type="chain" id="PRO_5021225750" description="Surface-adhesin protein E-like domain-containing protein" evidence="1">
    <location>
        <begin position="19"/>
        <end position="122"/>
    </location>
</feature>
<sequence>MKKLLVCFLLCISSASMATNWIPSKYPGVYIGRVTNQGIWIRYVYPQPIYLQGDIEKTSYSIYKVKTDCKNDLLNVVQSTDYQEDGSIARNQNYPTGFFEPIPDSVGENMLKAVCSYKSSKK</sequence>
<evidence type="ECO:0000313" key="4">
    <source>
        <dbReference type="Proteomes" id="UP000297396"/>
    </source>
</evidence>
<feature type="domain" description="Surface-adhesin protein E-like" evidence="2">
    <location>
        <begin position="39"/>
        <end position="116"/>
    </location>
</feature>
<dbReference type="AlphaFoldDB" id="A0A4Y9JS30"/>
<dbReference type="EMBL" id="SPPA01000023">
    <property type="protein sequence ID" value="TFV08623.1"/>
    <property type="molecule type" value="Genomic_DNA"/>
</dbReference>
<reference evidence="3 4" key="1">
    <citation type="submission" date="2019-03" db="EMBL/GenBank/DDBJ databases">
        <title>Diversity of the mouse oral microbiome.</title>
        <authorList>
            <person name="Joseph S."/>
            <person name="Aduse-Opoku J."/>
            <person name="Curtis M."/>
            <person name="Wade W."/>
            <person name="Hashim A."/>
        </authorList>
    </citation>
    <scope>NUCLEOTIDE SEQUENCE [LARGE SCALE GENOMIC DNA]</scope>
    <source>
        <strain evidence="3 4">WT12</strain>
    </source>
</reference>
<evidence type="ECO:0000259" key="2">
    <source>
        <dbReference type="Pfam" id="PF16747"/>
    </source>
</evidence>
<dbReference type="Proteomes" id="UP000297396">
    <property type="component" value="Unassembled WGS sequence"/>
</dbReference>
<evidence type="ECO:0000256" key="1">
    <source>
        <dbReference type="SAM" id="SignalP"/>
    </source>
</evidence>
<keyword evidence="1" id="KW-0732">Signal</keyword>
<protein>
    <recommendedName>
        <fullName evidence="2">Surface-adhesin protein E-like domain-containing protein</fullName>
    </recommendedName>
</protein>
<gene>
    <name evidence="3" type="ORF">E4T80_10050</name>
</gene>
<organism evidence="3 4">
    <name type="scientific">Muribacter muris</name>
    <dbReference type="NCBI Taxonomy" id="67855"/>
    <lineage>
        <taxon>Bacteria</taxon>
        <taxon>Pseudomonadati</taxon>
        <taxon>Pseudomonadota</taxon>
        <taxon>Gammaproteobacteria</taxon>
        <taxon>Pasteurellales</taxon>
        <taxon>Pasteurellaceae</taxon>
        <taxon>Muribacter</taxon>
    </lineage>
</organism>